<organism evidence="2 3">
    <name type="scientific">Parabacteroides distasonis</name>
    <dbReference type="NCBI Taxonomy" id="823"/>
    <lineage>
        <taxon>Bacteria</taxon>
        <taxon>Pseudomonadati</taxon>
        <taxon>Bacteroidota</taxon>
        <taxon>Bacteroidia</taxon>
        <taxon>Bacteroidales</taxon>
        <taxon>Tannerellaceae</taxon>
        <taxon>Parabacteroides</taxon>
    </lineage>
</organism>
<gene>
    <name evidence="2" type="ORF">P2T59_05550</name>
</gene>
<dbReference type="RefSeq" id="WP_276507700.1">
    <property type="nucleotide sequence ID" value="NZ_CP120353.1"/>
</dbReference>
<accession>A0AAX3QUS5</accession>
<keyword evidence="1" id="KW-0175">Coiled coil</keyword>
<evidence type="ECO:0000313" key="3">
    <source>
        <dbReference type="Proteomes" id="UP001221009"/>
    </source>
</evidence>
<protein>
    <submittedName>
        <fullName evidence="2">Uncharacterized protein</fullName>
    </submittedName>
</protein>
<dbReference type="Proteomes" id="UP001221009">
    <property type="component" value="Chromosome"/>
</dbReference>
<sequence length="85" mass="10248">MSTPTARQQTIKINLLSKENDRLSKELEHVKNQLRWSRITSSQETELKNSCFFFIAAKGLFTEWHEWHDKRITERLMDEIKRTIK</sequence>
<evidence type="ECO:0000256" key="1">
    <source>
        <dbReference type="SAM" id="Coils"/>
    </source>
</evidence>
<dbReference type="AlphaFoldDB" id="A0AAX3QUS5"/>
<name>A0AAX3QUS5_PARDI</name>
<dbReference type="EMBL" id="CP120353">
    <property type="protein sequence ID" value="WET65453.1"/>
    <property type="molecule type" value="Genomic_DNA"/>
</dbReference>
<proteinExistence type="predicted"/>
<feature type="coiled-coil region" evidence="1">
    <location>
        <begin position="6"/>
        <end position="33"/>
    </location>
</feature>
<reference evidence="2" key="1">
    <citation type="submission" date="2023-03" db="EMBL/GenBank/DDBJ databases">
        <title>Parabacteroides distasonis, a bacteria resistant against UC.</title>
        <authorList>
            <person name="Dai W."/>
        </authorList>
    </citation>
    <scope>NUCLEOTIDE SEQUENCE</scope>
    <source>
        <strain evidence="2">F1-28</strain>
    </source>
</reference>
<evidence type="ECO:0000313" key="2">
    <source>
        <dbReference type="EMBL" id="WET65453.1"/>
    </source>
</evidence>